<dbReference type="GO" id="GO:0003700">
    <property type="term" value="F:DNA-binding transcription factor activity"/>
    <property type="evidence" value="ECO:0007669"/>
    <property type="project" value="TreeGrafter"/>
</dbReference>
<dbReference type="SMART" id="SM00100">
    <property type="entry name" value="cNMP"/>
    <property type="match status" value="1"/>
</dbReference>
<keyword evidence="2" id="KW-0238">DNA-binding</keyword>
<dbReference type="InterPro" id="IPR018490">
    <property type="entry name" value="cNMP-bd_dom_sf"/>
</dbReference>
<dbReference type="PANTHER" id="PTHR24567:SF26">
    <property type="entry name" value="REGULATORY PROTEIN YEIL"/>
    <property type="match status" value="1"/>
</dbReference>
<evidence type="ECO:0000256" key="3">
    <source>
        <dbReference type="ARBA" id="ARBA00023163"/>
    </source>
</evidence>
<evidence type="ECO:0000256" key="1">
    <source>
        <dbReference type="ARBA" id="ARBA00023015"/>
    </source>
</evidence>
<dbReference type="AlphaFoldDB" id="A0A444MV70"/>
<dbReference type="InterPro" id="IPR036388">
    <property type="entry name" value="WH-like_DNA-bd_sf"/>
</dbReference>
<dbReference type="Pfam" id="PF00027">
    <property type="entry name" value="cNMP_binding"/>
    <property type="match status" value="1"/>
</dbReference>
<dbReference type="Gene3D" id="2.60.120.10">
    <property type="entry name" value="Jelly Rolls"/>
    <property type="match status" value="1"/>
</dbReference>
<proteinExistence type="predicted"/>
<keyword evidence="3" id="KW-0804">Transcription</keyword>
<sequence>MKKNTQCDNQSCFLCRSCVKEWLPAVAANKKNFVAKKGQVIFSEGDPVTGIYFVYEGNVKVHKKWGADKELIIRFANKGAIFGHRILGKQASNYPISATALEESLICYVDMEFFDATLKVNPGFTYDLMLFFAEELKEAERKMRNLAHMPVKGRVAQALISLKEQFGTNEEGHVNIELTRQDLASYAGATYETVFRVVNEMIQETTIIANGKKISITNTDKLFALTQDTNL</sequence>
<dbReference type="InterPro" id="IPR000595">
    <property type="entry name" value="cNMP-bd_dom"/>
</dbReference>
<dbReference type="InterPro" id="IPR036390">
    <property type="entry name" value="WH_DNA-bd_sf"/>
</dbReference>
<dbReference type="OrthoDB" id="9127033at2"/>
<dbReference type="SUPFAM" id="SSF46785">
    <property type="entry name" value="Winged helix' DNA-binding domain"/>
    <property type="match status" value="1"/>
</dbReference>
<evidence type="ECO:0000256" key="2">
    <source>
        <dbReference type="ARBA" id="ARBA00023125"/>
    </source>
</evidence>
<gene>
    <name evidence="6" type="ORF">EPL05_02935</name>
</gene>
<dbReference type="PRINTS" id="PR00034">
    <property type="entry name" value="HTHCRP"/>
</dbReference>
<dbReference type="EMBL" id="SBIW01000001">
    <property type="protein sequence ID" value="RWY57498.1"/>
    <property type="molecule type" value="Genomic_DNA"/>
</dbReference>
<dbReference type="SUPFAM" id="SSF51206">
    <property type="entry name" value="cAMP-binding domain-like"/>
    <property type="match status" value="1"/>
</dbReference>
<accession>A0A444MV70</accession>
<dbReference type="InterPro" id="IPR050397">
    <property type="entry name" value="Env_Response_Regulators"/>
</dbReference>
<dbReference type="PROSITE" id="PS50042">
    <property type="entry name" value="CNMP_BINDING_3"/>
    <property type="match status" value="1"/>
</dbReference>
<evidence type="ECO:0000259" key="4">
    <source>
        <dbReference type="PROSITE" id="PS50042"/>
    </source>
</evidence>
<dbReference type="GO" id="GO:0003677">
    <property type="term" value="F:DNA binding"/>
    <property type="evidence" value="ECO:0007669"/>
    <property type="project" value="UniProtKB-KW"/>
</dbReference>
<dbReference type="PROSITE" id="PS51063">
    <property type="entry name" value="HTH_CRP_2"/>
    <property type="match status" value="1"/>
</dbReference>
<feature type="domain" description="Cyclic nucleotide-binding" evidence="4">
    <location>
        <begin position="31"/>
        <end position="100"/>
    </location>
</feature>
<dbReference type="InterPro" id="IPR014710">
    <property type="entry name" value="RmlC-like_jellyroll"/>
</dbReference>
<reference evidence="6 7" key="1">
    <citation type="submission" date="2019-01" db="EMBL/GenBank/DDBJ databases">
        <title>Mucilaginibacter antarcticum sp. nov., isolated from antarctic soil.</title>
        <authorList>
            <person name="Yan Y.-Q."/>
            <person name="Du Z.-J."/>
        </authorList>
    </citation>
    <scope>NUCLEOTIDE SEQUENCE [LARGE SCALE GENOMIC DNA]</scope>
    <source>
        <strain evidence="6 7">F01003</strain>
    </source>
</reference>
<evidence type="ECO:0000313" key="7">
    <source>
        <dbReference type="Proteomes" id="UP000286701"/>
    </source>
</evidence>
<evidence type="ECO:0000259" key="5">
    <source>
        <dbReference type="PROSITE" id="PS51063"/>
    </source>
</evidence>
<dbReference type="GO" id="GO:0005829">
    <property type="term" value="C:cytosol"/>
    <property type="evidence" value="ECO:0007669"/>
    <property type="project" value="TreeGrafter"/>
</dbReference>
<feature type="domain" description="HTH crp-type" evidence="5">
    <location>
        <begin position="149"/>
        <end position="220"/>
    </location>
</feature>
<protein>
    <submittedName>
        <fullName evidence="6">Crp/Fnr family transcriptional regulator</fullName>
    </submittedName>
</protein>
<organism evidence="6 7">
    <name type="scientific">Mucilaginibacter gilvus</name>
    <dbReference type="NCBI Taxonomy" id="2305909"/>
    <lineage>
        <taxon>Bacteria</taxon>
        <taxon>Pseudomonadati</taxon>
        <taxon>Bacteroidota</taxon>
        <taxon>Sphingobacteriia</taxon>
        <taxon>Sphingobacteriales</taxon>
        <taxon>Sphingobacteriaceae</taxon>
        <taxon>Mucilaginibacter</taxon>
    </lineage>
</organism>
<dbReference type="Proteomes" id="UP000286701">
    <property type="component" value="Unassembled WGS sequence"/>
</dbReference>
<keyword evidence="7" id="KW-1185">Reference proteome</keyword>
<dbReference type="CDD" id="cd00038">
    <property type="entry name" value="CAP_ED"/>
    <property type="match status" value="1"/>
</dbReference>
<dbReference type="SMART" id="SM00419">
    <property type="entry name" value="HTH_CRP"/>
    <property type="match status" value="1"/>
</dbReference>
<keyword evidence="1" id="KW-0805">Transcription regulation</keyword>
<dbReference type="PANTHER" id="PTHR24567">
    <property type="entry name" value="CRP FAMILY TRANSCRIPTIONAL REGULATORY PROTEIN"/>
    <property type="match status" value="1"/>
</dbReference>
<dbReference type="InterPro" id="IPR012318">
    <property type="entry name" value="HTH_CRP"/>
</dbReference>
<dbReference type="Gene3D" id="1.10.10.10">
    <property type="entry name" value="Winged helix-like DNA-binding domain superfamily/Winged helix DNA-binding domain"/>
    <property type="match status" value="1"/>
</dbReference>
<comment type="caution">
    <text evidence="6">The sequence shown here is derived from an EMBL/GenBank/DDBJ whole genome shotgun (WGS) entry which is preliminary data.</text>
</comment>
<evidence type="ECO:0000313" key="6">
    <source>
        <dbReference type="EMBL" id="RWY57498.1"/>
    </source>
</evidence>
<dbReference type="Pfam" id="PF13545">
    <property type="entry name" value="HTH_Crp_2"/>
    <property type="match status" value="1"/>
</dbReference>
<name>A0A444MV70_9SPHI</name>
<dbReference type="RefSeq" id="WP_128532004.1">
    <property type="nucleotide sequence ID" value="NZ_SBIW01000001.1"/>
</dbReference>